<proteinExistence type="predicted"/>
<comment type="caution">
    <text evidence="1">The sequence shown here is derived from an EMBL/GenBank/DDBJ whole genome shotgun (WGS) entry which is preliminary data.</text>
</comment>
<evidence type="ECO:0000313" key="1">
    <source>
        <dbReference type="EMBL" id="MBX0324732.1"/>
    </source>
</evidence>
<name>A0AAW4PWT2_9EURY</name>
<gene>
    <name evidence="1" type="ORF">EGH21_17035</name>
</gene>
<dbReference type="AlphaFoldDB" id="A0AAW4PWT2"/>
<sequence>MDSITASQTVSRPPVFSEESIAHIRRVKHLRAIVREDLGPDVERDGLEQKVTSSLYDHHPSIRLEDALELKCHLKEPSTEGSTDSAIKGIVDEACILLESWGRLGQTQSEDPNAAFDY</sequence>
<reference evidence="1 2" key="1">
    <citation type="submission" date="2021-06" db="EMBL/GenBank/DDBJ databases">
        <title>Halomicroarcula sp. a new haloarchaeum isolated from saline soil.</title>
        <authorList>
            <person name="Duran-Viseras A."/>
            <person name="Sanchez-Porro C."/>
            <person name="Ventosa A."/>
        </authorList>
    </citation>
    <scope>NUCLEOTIDE SEQUENCE [LARGE SCALE GENOMIC DNA]</scope>
    <source>
        <strain evidence="1 2">F13</strain>
    </source>
</reference>
<accession>A0AAW4PWT2</accession>
<organism evidence="1 2">
    <name type="scientific">Haloarcula rubra</name>
    <dbReference type="NCBI Taxonomy" id="2487747"/>
    <lineage>
        <taxon>Archaea</taxon>
        <taxon>Methanobacteriati</taxon>
        <taxon>Methanobacteriota</taxon>
        <taxon>Stenosarchaea group</taxon>
        <taxon>Halobacteria</taxon>
        <taxon>Halobacteriales</taxon>
        <taxon>Haloarculaceae</taxon>
        <taxon>Haloarcula</taxon>
    </lineage>
</organism>
<dbReference type="EMBL" id="RKLR01000008">
    <property type="protein sequence ID" value="MBX0324732.1"/>
    <property type="molecule type" value="Genomic_DNA"/>
</dbReference>
<dbReference type="Proteomes" id="UP001430377">
    <property type="component" value="Unassembled WGS sequence"/>
</dbReference>
<protein>
    <submittedName>
        <fullName evidence="1">Uncharacterized protein</fullName>
    </submittedName>
</protein>
<evidence type="ECO:0000313" key="2">
    <source>
        <dbReference type="Proteomes" id="UP001430377"/>
    </source>
</evidence>
<dbReference type="RefSeq" id="WP_220619675.1">
    <property type="nucleotide sequence ID" value="NZ_RKLR01000008.1"/>
</dbReference>
<keyword evidence="2" id="KW-1185">Reference proteome</keyword>